<name>A0ACB9MVW8_BAUVA</name>
<reference evidence="1 2" key="1">
    <citation type="journal article" date="2022" name="DNA Res.">
        <title>Chromosomal-level genome assembly of the orchid tree Bauhinia variegata (Leguminosae; Cercidoideae) supports the allotetraploid origin hypothesis of Bauhinia.</title>
        <authorList>
            <person name="Zhong Y."/>
            <person name="Chen Y."/>
            <person name="Zheng D."/>
            <person name="Pang J."/>
            <person name="Liu Y."/>
            <person name="Luo S."/>
            <person name="Meng S."/>
            <person name="Qian L."/>
            <person name="Wei D."/>
            <person name="Dai S."/>
            <person name="Zhou R."/>
        </authorList>
    </citation>
    <scope>NUCLEOTIDE SEQUENCE [LARGE SCALE GENOMIC DNA]</scope>
    <source>
        <strain evidence="1">BV-YZ2020</strain>
    </source>
</reference>
<comment type="caution">
    <text evidence="1">The sequence shown here is derived from an EMBL/GenBank/DDBJ whole genome shotgun (WGS) entry which is preliminary data.</text>
</comment>
<gene>
    <name evidence="1" type="ORF">L6164_020191</name>
</gene>
<dbReference type="EMBL" id="CM039433">
    <property type="protein sequence ID" value="KAI4327767.1"/>
    <property type="molecule type" value="Genomic_DNA"/>
</dbReference>
<sequence>MAFLFSVNVIINLCPLVVAAALSSSSLPKNQSVPAVIIFGDSIVDTGNNNYIPTFMRCDFYPYGRDFKGGKSTGRFSNGKIPSDIFAEWFGVKEFLPPYLDPNLQIQDLLTGVSFASAGSGYDPLTPKLLSVISLADQLRMFKEYTKKLKEAVSEERTAQILAQSIFILCLGSNDISVTYYLTPFRRIQYDSDEYTSILANISLSLQQELYQLGARRIGVMNVAPVGCVSLQRTLFGGLWRRCVKSENQLTQIFNSKLSSGMNDLRKRLPDAKLVYLDIYNAVDEIVKNPAKYGFQSAAETCCGFLNIELGLLCNMFQVKVCKNPSEYVFWDSYHPTKRAYTVIAEEVLSKTIDEFF</sequence>
<accession>A0ACB9MVW8</accession>
<evidence type="ECO:0000313" key="2">
    <source>
        <dbReference type="Proteomes" id="UP000828941"/>
    </source>
</evidence>
<protein>
    <submittedName>
        <fullName evidence="1">Uncharacterized protein</fullName>
    </submittedName>
</protein>
<organism evidence="1 2">
    <name type="scientific">Bauhinia variegata</name>
    <name type="common">Purple orchid tree</name>
    <name type="synonym">Phanera variegata</name>
    <dbReference type="NCBI Taxonomy" id="167791"/>
    <lineage>
        <taxon>Eukaryota</taxon>
        <taxon>Viridiplantae</taxon>
        <taxon>Streptophyta</taxon>
        <taxon>Embryophyta</taxon>
        <taxon>Tracheophyta</taxon>
        <taxon>Spermatophyta</taxon>
        <taxon>Magnoliopsida</taxon>
        <taxon>eudicotyledons</taxon>
        <taxon>Gunneridae</taxon>
        <taxon>Pentapetalae</taxon>
        <taxon>rosids</taxon>
        <taxon>fabids</taxon>
        <taxon>Fabales</taxon>
        <taxon>Fabaceae</taxon>
        <taxon>Cercidoideae</taxon>
        <taxon>Cercideae</taxon>
        <taxon>Bauhiniinae</taxon>
        <taxon>Bauhinia</taxon>
    </lineage>
</organism>
<proteinExistence type="predicted"/>
<keyword evidence="2" id="KW-1185">Reference proteome</keyword>
<dbReference type="Proteomes" id="UP000828941">
    <property type="component" value="Chromosome 8"/>
</dbReference>
<evidence type="ECO:0000313" key="1">
    <source>
        <dbReference type="EMBL" id="KAI4327767.1"/>
    </source>
</evidence>